<sequence>MKPFRAAMVAAFVGFVGLGGVGTAGAVQNPAPPPAPAPAEDKAPPPASANVRMVHQVPNTVGGLSFNFTTVGGRDVMLLSGETGLKSFDVSTPDKPVELDHVTNQELALPGDKPTADNFWENEDVEIDHKRKLVFMARERNALGVPPGPNRPTGVYILSFADPANLKVISWAPMGTGHTTSCVNDCRYLWTAGSDGGPVPPDIYQQTGKIFVTDIRDPAHPVTSDVYVDTNRNQGQPHMTHDVQVDAQGVAWVAGTGGTRGYWTDGLRWDPVQHRLRFATATHPVPFAGGASPKPDMPTAFSHNSFRPVGSTLHDGPIPSRQTPPGSLVLATEEAFSQTCQDKGRLVISSLRGSHDGDSWRATPEQPYYMDTVGIWSPHDQDGTGPIPKNACSAHYFDVKDRVVVQSYYMQGTRFIDVSDPRNPRQIAYWRPEGAQSFTPKWYKGFAFVADWTHGMQILQLTPGASTAMAAQEEVVLRLSPGQAKPVVAARDGDRPRVPVRPVVPDPVWGMACPMAGRPCEPGSLSCC</sequence>
<keyword evidence="3" id="KW-1185">Reference proteome</keyword>
<proteinExistence type="predicted"/>
<protein>
    <recommendedName>
        <fullName evidence="4">LVIVD repeat-containing protein</fullName>
    </recommendedName>
</protein>
<reference evidence="2 3" key="1">
    <citation type="submission" date="2019-02" db="EMBL/GenBank/DDBJ databases">
        <title>Genomic Encyclopedia of Type Strains, Phase IV (KMG-IV): sequencing the most valuable type-strain genomes for metagenomic binning, comparative biology and taxonomic classification.</title>
        <authorList>
            <person name="Goeker M."/>
        </authorList>
    </citation>
    <scope>NUCLEOTIDE SEQUENCE [LARGE SCALE GENOMIC DNA]</scope>
    <source>
        <strain evidence="2 3">DSM 101727</strain>
    </source>
</reference>
<feature type="signal peptide" evidence="1">
    <location>
        <begin position="1"/>
        <end position="26"/>
    </location>
</feature>
<keyword evidence="1" id="KW-0732">Signal</keyword>
<organism evidence="2 3">
    <name type="scientific">Herbihabitans rhizosphaerae</name>
    <dbReference type="NCBI Taxonomy" id="1872711"/>
    <lineage>
        <taxon>Bacteria</taxon>
        <taxon>Bacillati</taxon>
        <taxon>Actinomycetota</taxon>
        <taxon>Actinomycetes</taxon>
        <taxon>Pseudonocardiales</taxon>
        <taxon>Pseudonocardiaceae</taxon>
        <taxon>Herbihabitans</taxon>
    </lineage>
</organism>
<evidence type="ECO:0000313" key="3">
    <source>
        <dbReference type="Proteomes" id="UP000294257"/>
    </source>
</evidence>
<dbReference type="AlphaFoldDB" id="A0A4Q7KRS2"/>
<comment type="caution">
    <text evidence="2">The sequence shown here is derived from an EMBL/GenBank/DDBJ whole genome shotgun (WGS) entry which is preliminary data.</text>
</comment>
<evidence type="ECO:0000256" key="1">
    <source>
        <dbReference type="SAM" id="SignalP"/>
    </source>
</evidence>
<evidence type="ECO:0008006" key="4">
    <source>
        <dbReference type="Google" id="ProtNLM"/>
    </source>
</evidence>
<gene>
    <name evidence="2" type="ORF">EV193_104482</name>
</gene>
<name>A0A4Q7KRS2_9PSEU</name>
<accession>A0A4Q7KRS2</accession>
<feature type="chain" id="PRO_5020669766" description="LVIVD repeat-containing protein" evidence="1">
    <location>
        <begin position="27"/>
        <end position="528"/>
    </location>
</feature>
<dbReference type="RefSeq" id="WP_165401364.1">
    <property type="nucleotide sequence ID" value="NZ_SGWQ01000004.1"/>
</dbReference>
<dbReference type="EMBL" id="SGWQ01000004">
    <property type="protein sequence ID" value="RZS39265.1"/>
    <property type="molecule type" value="Genomic_DNA"/>
</dbReference>
<evidence type="ECO:0000313" key="2">
    <source>
        <dbReference type="EMBL" id="RZS39265.1"/>
    </source>
</evidence>
<dbReference type="Proteomes" id="UP000294257">
    <property type="component" value="Unassembled WGS sequence"/>
</dbReference>